<accession>A0A7K1LH32</accession>
<dbReference type="InterPro" id="IPR006091">
    <property type="entry name" value="Acyl-CoA_Oxase/DH_mid-dom"/>
</dbReference>
<evidence type="ECO:0000256" key="2">
    <source>
        <dbReference type="ARBA" id="ARBA00009347"/>
    </source>
</evidence>
<dbReference type="AlphaFoldDB" id="A0A7K1LH32"/>
<reference evidence="9 10" key="1">
    <citation type="submission" date="2019-12" db="EMBL/GenBank/DDBJ databases">
        <authorList>
            <person name="Li J."/>
            <person name="Shi Y."/>
            <person name="Xu G."/>
            <person name="Xiao D."/>
            <person name="Ran X."/>
        </authorList>
    </citation>
    <scope>NUCLEOTIDE SEQUENCE [LARGE SCALE GENOMIC DNA]</scope>
    <source>
        <strain evidence="9 10">JCM 15915</strain>
    </source>
</reference>
<evidence type="ECO:0000256" key="5">
    <source>
        <dbReference type="RuleBase" id="RU362125"/>
    </source>
</evidence>
<dbReference type="PROSITE" id="PS00073">
    <property type="entry name" value="ACYL_COA_DH_2"/>
    <property type="match status" value="1"/>
</dbReference>
<dbReference type="GO" id="GO:0003995">
    <property type="term" value="F:acyl-CoA dehydrogenase activity"/>
    <property type="evidence" value="ECO:0007669"/>
    <property type="project" value="InterPro"/>
</dbReference>
<dbReference type="SUPFAM" id="SSF47203">
    <property type="entry name" value="Acyl-CoA dehydrogenase C-terminal domain-like"/>
    <property type="match status" value="1"/>
</dbReference>
<protein>
    <submittedName>
        <fullName evidence="9">Acyl-CoA dehydrogenase</fullName>
    </submittedName>
</protein>
<dbReference type="InterPro" id="IPR037069">
    <property type="entry name" value="AcylCoA_DH/ox_N_sf"/>
</dbReference>
<name>A0A7K1LH32_9MICC</name>
<dbReference type="InterPro" id="IPR045008">
    <property type="entry name" value="ACX4-like"/>
</dbReference>
<dbReference type="GO" id="GO:0050660">
    <property type="term" value="F:flavin adenine dinucleotide binding"/>
    <property type="evidence" value="ECO:0007669"/>
    <property type="project" value="InterPro"/>
</dbReference>
<evidence type="ECO:0000256" key="3">
    <source>
        <dbReference type="ARBA" id="ARBA00022630"/>
    </source>
</evidence>
<dbReference type="InterPro" id="IPR006089">
    <property type="entry name" value="Acyl-CoA_DH_CS"/>
</dbReference>
<dbReference type="PANTHER" id="PTHR43188:SF1">
    <property type="entry name" value="ACYL-COA DEHYDROGENASE"/>
    <property type="match status" value="1"/>
</dbReference>
<evidence type="ECO:0000256" key="4">
    <source>
        <dbReference type="ARBA" id="ARBA00022827"/>
    </source>
</evidence>
<evidence type="ECO:0000259" key="8">
    <source>
        <dbReference type="Pfam" id="PF02771"/>
    </source>
</evidence>
<dbReference type="RefSeq" id="WP_129314452.1">
    <property type="nucleotide sequence ID" value="NZ_JBFCQO010000001.1"/>
</dbReference>
<comment type="caution">
    <text evidence="9">The sequence shown here is derived from an EMBL/GenBank/DDBJ whole genome shotgun (WGS) entry which is preliminary data.</text>
</comment>
<comment type="similarity">
    <text evidence="2 5">Belongs to the acyl-CoA dehydrogenase family.</text>
</comment>
<dbReference type="InterPro" id="IPR009075">
    <property type="entry name" value="AcylCo_DH/oxidase_C"/>
</dbReference>
<dbReference type="InterPro" id="IPR036250">
    <property type="entry name" value="AcylCo_DH-like_C"/>
</dbReference>
<dbReference type="EMBL" id="WOGT01000001">
    <property type="protein sequence ID" value="MUN54410.1"/>
    <property type="molecule type" value="Genomic_DNA"/>
</dbReference>
<keyword evidence="10" id="KW-1185">Reference proteome</keyword>
<dbReference type="Gene3D" id="1.10.540.10">
    <property type="entry name" value="Acyl-CoA dehydrogenase/oxidase, N-terminal domain"/>
    <property type="match status" value="1"/>
</dbReference>
<dbReference type="Gene3D" id="2.40.110.10">
    <property type="entry name" value="Butyryl-CoA Dehydrogenase, subunit A, domain 2"/>
    <property type="match status" value="1"/>
</dbReference>
<keyword evidence="5" id="KW-0560">Oxidoreductase</keyword>
<dbReference type="PANTHER" id="PTHR43188">
    <property type="entry name" value="ACYL-COENZYME A OXIDASE"/>
    <property type="match status" value="1"/>
</dbReference>
<dbReference type="OrthoDB" id="9770681at2"/>
<dbReference type="Proteomes" id="UP000462152">
    <property type="component" value="Unassembled WGS sequence"/>
</dbReference>
<evidence type="ECO:0000256" key="1">
    <source>
        <dbReference type="ARBA" id="ARBA00001974"/>
    </source>
</evidence>
<organism evidence="9 10">
    <name type="scientific">Rothia koreensis</name>
    <dbReference type="NCBI Taxonomy" id="592378"/>
    <lineage>
        <taxon>Bacteria</taxon>
        <taxon>Bacillati</taxon>
        <taxon>Actinomycetota</taxon>
        <taxon>Actinomycetes</taxon>
        <taxon>Micrococcales</taxon>
        <taxon>Micrococcaceae</taxon>
        <taxon>Rothia</taxon>
    </lineage>
</organism>
<dbReference type="GO" id="GO:0006635">
    <property type="term" value="P:fatty acid beta-oxidation"/>
    <property type="evidence" value="ECO:0007669"/>
    <property type="project" value="InterPro"/>
</dbReference>
<dbReference type="SUPFAM" id="SSF56645">
    <property type="entry name" value="Acyl-CoA dehydrogenase NM domain-like"/>
    <property type="match status" value="1"/>
</dbReference>
<dbReference type="PROSITE" id="PS00072">
    <property type="entry name" value="ACYL_COA_DH_1"/>
    <property type="match status" value="1"/>
</dbReference>
<feature type="domain" description="Acyl-CoA dehydrogenase/oxidase N-terminal" evidence="8">
    <location>
        <begin position="20"/>
        <end position="132"/>
    </location>
</feature>
<dbReference type="InterPro" id="IPR046373">
    <property type="entry name" value="Acyl-CoA_Oxase/DH_mid-dom_sf"/>
</dbReference>
<evidence type="ECO:0000259" key="6">
    <source>
        <dbReference type="Pfam" id="PF00441"/>
    </source>
</evidence>
<sequence>MSKPANTTSDFLDYASLLSPEEQSELKRIREYLATEIKPLAEKAWDASEFPKDLFKKLAPLGTAAGSYPEYSRVQVTPHSELLAGFIRIEMNKTDPSFAVAAGVHTGLAMGSVAGGGDEEQRQRWLPDMVDMSLIGAFGLTEPEGGSDVSGGMRTTATRDGDEWVLNGAKRWIGNATFADLVVVYARDTADDQVKAFVVEKGTEGFHAEKIQGKISLRTVENADLTLTNVRVPEKNRLQNINGFRDVAKILRDTRGDVAWQATGVAMRAYEVAREYATTRVQFGKPIGGFQMIQDLLVKMLSNVTAMLGMVIRLGQLAENKEDTSAQAALAKAFCTTRMRETVAWGRELFGGNGIVLEYEIAKLFADAEAIYSFEGSREMNTLIVGKNITGLSAFA</sequence>
<dbReference type="InterPro" id="IPR009100">
    <property type="entry name" value="AcylCoA_DH/oxidase_NM_dom_sf"/>
</dbReference>
<gene>
    <name evidence="9" type="ORF">GMA10_04145</name>
</gene>
<evidence type="ECO:0000313" key="9">
    <source>
        <dbReference type="EMBL" id="MUN54410.1"/>
    </source>
</evidence>
<comment type="cofactor">
    <cofactor evidence="1 5">
        <name>FAD</name>
        <dbReference type="ChEBI" id="CHEBI:57692"/>
    </cofactor>
</comment>
<dbReference type="Pfam" id="PF02771">
    <property type="entry name" value="Acyl-CoA_dh_N"/>
    <property type="match status" value="1"/>
</dbReference>
<keyword evidence="3 5" id="KW-0285">Flavoprotein</keyword>
<proteinExistence type="inferred from homology"/>
<dbReference type="InterPro" id="IPR013786">
    <property type="entry name" value="AcylCoA_DH/ox_N"/>
</dbReference>
<feature type="domain" description="Acyl-CoA oxidase/dehydrogenase middle" evidence="7">
    <location>
        <begin position="137"/>
        <end position="230"/>
    </location>
</feature>
<dbReference type="Gene3D" id="1.20.140.10">
    <property type="entry name" value="Butyryl-CoA Dehydrogenase, subunit A, domain 3"/>
    <property type="match status" value="1"/>
</dbReference>
<dbReference type="Pfam" id="PF00441">
    <property type="entry name" value="Acyl-CoA_dh_1"/>
    <property type="match status" value="1"/>
</dbReference>
<dbReference type="Pfam" id="PF02770">
    <property type="entry name" value="Acyl-CoA_dh_M"/>
    <property type="match status" value="1"/>
</dbReference>
<evidence type="ECO:0000313" key="10">
    <source>
        <dbReference type="Proteomes" id="UP000462152"/>
    </source>
</evidence>
<evidence type="ECO:0000259" key="7">
    <source>
        <dbReference type="Pfam" id="PF02770"/>
    </source>
</evidence>
<keyword evidence="4 5" id="KW-0274">FAD</keyword>
<feature type="domain" description="Acyl-CoA dehydrogenase/oxidase C-terminal" evidence="6">
    <location>
        <begin position="242"/>
        <end position="389"/>
    </location>
</feature>